<gene>
    <name evidence="11" type="ORF">FNM00_16100</name>
</gene>
<dbReference type="RefSeq" id="WP_143914564.1">
    <property type="nucleotide sequence ID" value="NZ_VLNT01000019.1"/>
</dbReference>
<dbReference type="NCBIfam" id="TIGR01188">
    <property type="entry name" value="drrA"/>
    <property type="match status" value="1"/>
</dbReference>
<evidence type="ECO:0000256" key="5">
    <source>
        <dbReference type="ARBA" id="ARBA00022840"/>
    </source>
</evidence>
<keyword evidence="4" id="KW-0547">Nucleotide-binding</keyword>
<evidence type="ECO:0000313" key="11">
    <source>
        <dbReference type="EMBL" id="TSD57518.1"/>
    </source>
</evidence>
<dbReference type="PROSITE" id="PS50893">
    <property type="entry name" value="ABC_TRANSPORTER_2"/>
    <property type="match status" value="1"/>
</dbReference>
<dbReference type="InterPro" id="IPR005894">
    <property type="entry name" value="DrrA"/>
</dbReference>
<dbReference type="EMBL" id="VLNT01000019">
    <property type="protein sequence ID" value="TSD57518.1"/>
    <property type="molecule type" value="Genomic_DNA"/>
</dbReference>
<dbReference type="GO" id="GO:1900753">
    <property type="term" value="P:doxorubicin transport"/>
    <property type="evidence" value="ECO:0007669"/>
    <property type="project" value="InterPro"/>
</dbReference>
<keyword evidence="3" id="KW-1003">Cell membrane</keyword>
<dbReference type="Proteomes" id="UP000316988">
    <property type="component" value="Unassembled WGS sequence"/>
</dbReference>
<dbReference type="InterPro" id="IPR050763">
    <property type="entry name" value="ABC_transporter_ATP-binding"/>
</dbReference>
<feature type="domain" description="ABC transporter" evidence="10">
    <location>
        <begin position="10"/>
        <end position="240"/>
    </location>
</feature>
<dbReference type="InterPro" id="IPR017871">
    <property type="entry name" value="ABC_transporter-like_CS"/>
</dbReference>
<dbReference type="Pfam" id="PF00005">
    <property type="entry name" value="ABC_tran"/>
    <property type="match status" value="1"/>
</dbReference>
<sequence>MTTASHELAVHATGLVKTFGSTRAVDGVDLDVRRGEIFGVLGPNGAGKTTTMKMLATLLSIDGGAAEIFGHDVRREPHIIRQLLGVTGQYASVDENLTATENLRLFARLQGIRSRQARARAAELLEQFGLTEAADRPIAQFSGGMRRRLDLAASLITRPPLIFLDEPTTGLDPRTRGQMWETIRDLVANGCTVLLTTQYLDEADQLADTIAVIDRGRKVAEGTPDQLKTQVGDSTLQLALTSGEDLDRAARIVGETTRQTPVLSPELARMNVPLSDADDAAEVLIALRQADVSITSVSVQKPTLDEVFLALTGHDTATDDDHEEAA</sequence>
<accession>A0A554RTT6</accession>
<organism evidence="11 12">
    <name type="scientific">Aeromicrobium piscarium</name>
    <dbReference type="NCBI Taxonomy" id="2590901"/>
    <lineage>
        <taxon>Bacteria</taxon>
        <taxon>Bacillati</taxon>
        <taxon>Actinomycetota</taxon>
        <taxon>Actinomycetes</taxon>
        <taxon>Propionibacteriales</taxon>
        <taxon>Nocardioidaceae</taxon>
        <taxon>Aeromicrobium</taxon>
    </lineage>
</organism>
<dbReference type="FunFam" id="3.40.50.300:FF:000589">
    <property type="entry name" value="ABC transporter, ATP-binding subunit"/>
    <property type="match status" value="1"/>
</dbReference>
<dbReference type="InterPro" id="IPR027417">
    <property type="entry name" value="P-loop_NTPase"/>
</dbReference>
<evidence type="ECO:0000256" key="1">
    <source>
        <dbReference type="ARBA" id="ARBA00004413"/>
    </source>
</evidence>
<evidence type="ECO:0000256" key="6">
    <source>
        <dbReference type="ARBA" id="ARBA00022967"/>
    </source>
</evidence>
<dbReference type="PROSITE" id="PS00211">
    <property type="entry name" value="ABC_TRANSPORTER_1"/>
    <property type="match status" value="1"/>
</dbReference>
<evidence type="ECO:0000259" key="10">
    <source>
        <dbReference type="PROSITE" id="PS50893"/>
    </source>
</evidence>
<evidence type="ECO:0000256" key="9">
    <source>
        <dbReference type="ARBA" id="ARBA00049985"/>
    </source>
</evidence>
<evidence type="ECO:0000256" key="4">
    <source>
        <dbReference type="ARBA" id="ARBA00022741"/>
    </source>
</evidence>
<name>A0A554RTT6_9ACTN</name>
<dbReference type="PANTHER" id="PTHR42711:SF19">
    <property type="entry name" value="DOXORUBICIN RESISTANCE ATP-BINDING PROTEIN DRRA"/>
    <property type="match status" value="1"/>
</dbReference>
<protein>
    <submittedName>
        <fullName evidence="11">ATP-binding cassette domain-containing protein</fullName>
    </submittedName>
</protein>
<dbReference type="Gene3D" id="3.40.50.300">
    <property type="entry name" value="P-loop containing nucleotide triphosphate hydrolases"/>
    <property type="match status" value="1"/>
</dbReference>
<keyword evidence="7" id="KW-0472">Membrane</keyword>
<evidence type="ECO:0000256" key="8">
    <source>
        <dbReference type="ARBA" id="ARBA00023251"/>
    </source>
</evidence>
<dbReference type="GO" id="GO:0046677">
    <property type="term" value="P:response to antibiotic"/>
    <property type="evidence" value="ECO:0007669"/>
    <property type="project" value="UniProtKB-KW"/>
</dbReference>
<evidence type="ECO:0000313" key="12">
    <source>
        <dbReference type="Proteomes" id="UP000316988"/>
    </source>
</evidence>
<evidence type="ECO:0000256" key="3">
    <source>
        <dbReference type="ARBA" id="ARBA00022475"/>
    </source>
</evidence>
<dbReference type="GO" id="GO:0005886">
    <property type="term" value="C:plasma membrane"/>
    <property type="evidence" value="ECO:0007669"/>
    <property type="project" value="UniProtKB-SubCell"/>
</dbReference>
<dbReference type="PANTHER" id="PTHR42711">
    <property type="entry name" value="ABC TRANSPORTER ATP-BINDING PROTEIN"/>
    <property type="match status" value="1"/>
</dbReference>
<keyword evidence="8" id="KW-0046">Antibiotic resistance</keyword>
<evidence type="ECO:0000256" key="7">
    <source>
        <dbReference type="ARBA" id="ARBA00023136"/>
    </source>
</evidence>
<dbReference type="GO" id="GO:0016887">
    <property type="term" value="F:ATP hydrolysis activity"/>
    <property type="evidence" value="ECO:0007669"/>
    <property type="project" value="InterPro"/>
</dbReference>
<dbReference type="OrthoDB" id="9804819at2"/>
<dbReference type="SUPFAM" id="SSF52540">
    <property type="entry name" value="P-loop containing nucleoside triphosphate hydrolases"/>
    <property type="match status" value="1"/>
</dbReference>
<keyword evidence="5 11" id="KW-0067">ATP-binding</keyword>
<evidence type="ECO:0000256" key="2">
    <source>
        <dbReference type="ARBA" id="ARBA00022448"/>
    </source>
</evidence>
<dbReference type="InterPro" id="IPR003439">
    <property type="entry name" value="ABC_transporter-like_ATP-bd"/>
</dbReference>
<proteinExistence type="inferred from homology"/>
<dbReference type="InterPro" id="IPR025302">
    <property type="entry name" value="DrrA1/2-like_C"/>
</dbReference>
<dbReference type="GO" id="GO:0005524">
    <property type="term" value="F:ATP binding"/>
    <property type="evidence" value="ECO:0007669"/>
    <property type="project" value="UniProtKB-KW"/>
</dbReference>
<keyword evidence="6" id="KW-1278">Translocase</keyword>
<reference evidence="11 12" key="1">
    <citation type="submission" date="2019-07" db="EMBL/GenBank/DDBJ databases">
        <authorList>
            <person name="Zhao L.H."/>
        </authorList>
    </citation>
    <scope>NUCLEOTIDE SEQUENCE [LARGE SCALE GENOMIC DNA]</scope>
    <source>
        <strain evidence="11 12">Co35</strain>
    </source>
</reference>
<comment type="subcellular location">
    <subcellularLocation>
        <location evidence="1">Cell membrane</location>
        <topology evidence="1">Peripheral membrane protein</topology>
        <orientation evidence="1">Cytoplasmic side</orientation>
    </subcellularLocation>
</comment>
<dbReference type="AlphaFoldDB" id="A0A554RTT6"/>
<dbReference type="InterPro" id="IPR003593">
    <property type="entry name" value="AAA+_ATPase"/>
</dbReference>
<dbReference type="GO" id="GO:0043215">
    <property type="term" value="P:daunorubicin transport"/>
    <property type="evidence" value="ECO:0007669"/>
    <property type="project" value="InterPro"/>
</dbReference>
<dbReference type="Pfam" id="PF13732">
    <property type="entry name" value="DrrA1-3_C"/>
    <property type="match status" value="1"/>
</dbReference>
<comment type="similarity">
    <text evidence="9">Belongs to the ABC transporter superfamily. Drug exporter-1 (DrugE1) (TC 3.A.1.105) family.</text>
</comment>
<comment type="caution">
    <text evidence="11">The sequence shown here is derived from an EMBL/GenBank/DDBJ whole genome shotgun (WGS) entry which is preliminary data.</text>
</comment>
<keyword evidence="12" id="KW-1185">Reference proteome</keyword>
<dbReference type="SMART" id="SM00382">
    <property type="entry name" value="AAA"/>
    <property type="match status" value="1"/>
</dbReference>
<keyword evidence="2" id="KW-0813">Transport</keyword>